<comment type="catalytic activity">
    <reaction evidence="7">
        <text>N(6)-biotinyl-L-lysyl-[protein] + hydrogencarbonate + ATP = N(6)-carboxybiotinyl-L-lysyl-[protein] + ADP + phosphate + H(+)</text>
        <dbReference type="Rhea" id="RHEA:13501"/>
        <dbReference type="Rhea" id="RHEA-COMP:10505"/>
        <dbReference type="Rhea" id="RHEA-COMP:10506"/>
        <dbReference type="ChEBI" id="CHEBI:15378"/>
        <dbReference type="ChEBI" id="CHEBI:17544"/>
        <dbReference type="ChEBI" id="CHEBI:30616"/>
        <dbReference type="ChEBI" id="CHEBI:43474"/>
        <dbReference type="ChEBI" id="CHEBI:83144"/>
        <dbReference type="ChEBI" id="CHEBI:83145"/>
        <dbReference type="ChEBI" id="CHEBI:456216"/>
        <dbReference type="EC" id="6.3.4.14"/>
    </reaction>
</comment>
<feature type="domain" description="ATP-grasp" evidence="9">
    <location>
        <begin position="120"/>
        <end position="316"/>
    </location>
</feature>
<dbReference type="GO" id="GO:0004075">
    <property type="term" value="F:biotin carboxylase activity"/>
    <property type="evidence" value="ECO:0007669"/>
    <property type="project" value="UniProtKB-EC"/>
</dbReference>
<evidence type="ECO:0000256" key="5">
    <source>
        <dbReference type="ARBA" id="ARBA00022840"/>
    </source>
</evidence>
<evidence type="ECO:0000256" key="1">
    <source>
        <dbReference type="ARBA" id="ARBA00003761"/>
    </source>
</evidence>
<evidence type="ECO:0000259" key="9">
    <source>
        <dbReference type="PROSITE" id="PS50975"/>
    </source>
</evidence>
<evidence type="ECO:0000259" key="10">
    <source>
        <dbReference type="PROSITE" id="PS50979"/>
    </source>
</evidence>
<dbReference type="InterPro" id="IPR011764">
    <property type="entry name" value="Biotin_carboxylation_dom"/>
</dbReference>
<dbReference type="InterPro" id="IPR005481">
    <property type="entry name" value="BC-like_N"/>
</dbReference>
<keyword evidence="5 8" id="KW-0067">ATP-binding</keyword>
<evidence type="ECO:0000313" key="11">
    <source>
        <dbReference type="EMBL" id="PRX63778.1"/>
    </source>
</evidence>
<dbReference type="PROSITE" id="PS50975">
    <property type="entry name" value="ATP_GRASP"/>
    <property type="match status" value="1"/>
</dbReference>
<dbReference type="PANTHER" id="PTHR48095:SF2">
    <property type="entry name" value="BIOTIN CARBOXYLASE, CHLOROPLASTIC"/>
    <property type="match status" value="1"/>
</dbReference>
<dbReference type="InterPro" id="IPR011761">
    <property type="entry name" value="ATP-grasp"/>
</dbReference>
<accession>A0A2T0MXE9</accession>
<dbReference type="Pfam" id="PF00289">
    <property type="entry name" value="Biotin_carb_N"/>
    <property type="match status" value="1"/>
</dbReference>
<evidence type="ECO:0000256" key="3">
    <source>
        <dbReference type="ARBA" id="ARBA00022598"/>
    </source>
</evidence>
<name>A0A2T0MXE9_9ACTN</name>
<dbReference type="InterPro" id="IPR005479">
    <property type="entry name" value="CPAse_ATP-bd"/>
</dbReference>
<dbReference type="SMART" id="SM00878">
    <property type="entry name" value="Biotin_carb_C"/>
    <property type="match status" value="1"/>
</dbReference>
<keyword evidence="12" id="KW-1185">Reference proteome</keyword>
<dbReference type="GO" id="GO:0046872">
    <property type="term" value="F:metal ion binding"/>
    <property type="evidence" value="ECO:0007669"/>
    <property type="project" value="InterPro"/>
</dbReference>
<dbReference type="SUPFAM" id="SSF51246">
    <property type="entry name" value="Rudiment single hybrid motif"/>
    <property type="match status" value="1"/>
</dbReference>
<gene>
    <name evidence="11" type="ORF">B0I32_110230</name>
</gene>
<dbReference type="InterPro" id="IPR011054">
    <property type="entry name" value="Rudment_hybrid_motif"/>
</dbReference>
<evidence type="ECO:0000256" key="8">
    <source>
        <dbReference type="PROSITE-ProRule" id="PRU00409"/>
    </source>
</evidence>
<dbReference type="FunFam" id="3.40.50.20:FF:000010">
    <property type="entry name" value="Propionyl-CoA carboxylase subunit alpha"/>
    <property type="match status" value="1"/>
</dbReference>
<evidence type="ECO:0000313" key="12">
    <source>
        <dbReference type="Proteomes" id="UP000238312"/>
    </source>
</evidence>
<dbReference type="InterPro" id="IPR016185">
    <property type="entry name" value="PreATP-grasp_dom_sf"/>
</dbReference>
<dbReference type="Gene3D" id="3.30.470.20">
    <property type="entry name" value="ATP-grasp fold, B domain"/>
    <property type="match status" value="1"/>
</dbReference>
<dbReference type="OrthoDB" id="5166719at2"/>
<sequence>MFNSVLIANRGEIALRIARTCREMGLRTIAVYSTPDRDSPVVRFADEAVHIGPAAIRHSYLNIPAIIEAGKATGAEAIHPGYGFLSEDPDFAEICEMEGLTFIGPPPGLIAQFGDKAEARKLMAEAGLPVLPGSERALESTEARELADAIGFPVILKACAGGGGRGLSVVHSLRDFPQAYRNARATANAAFNDGRVYLERFVENARHIEIQVLCDNHGNVLHLGERDCSVQRRHQKLVEETPAPGLAPDLAGRMAAGAMEAARRLGYRGLGTFEFLVDELGRFYFMEINCRIQVEHPVTEMVTGLDLVREQIRVAGGLPASVSQSDISLRGVAIECRLNAEDPEKGFTPTPGTLTEFVPPAGPFIRTDSHATTGYTIPAEYDSLLAKIVSWGPDRQQALNRMTRALGELRVSGPGIRTTLTFIEEVITHPAYQDGKHTTALVQKLISERKER</sequence>
<dbReference type="NCBIfam" id="NF006367">
    <property type="entry name" value="PRK08591.1"/>
    <property type="match status" value="1"/>
</dbReference>
<dbReference type="EC" id="6.3.4.14" evidence="2"/>
<dbReference type="SUPFAM" id="SSF52440">
    <property type="entry name" value="PreATP-grasp domain"/>
    <property type="match status" value="1"/>
</dbReference>
<dbReference type="Proteomes" id="UP000238312">
    <property type="component" value="Unassembled WGS sequence"/>
</dbReference>
<organism evidence="11 12">
    <name type="scientific">Nonomuraea fuscirosea</name>
    <dbReference type="NCBI Taxonomy" id="1291556"/>
    <lineage>
        <taxon>Bacteria</taxon>
        <taxon>Bacillati</taxon>
        <taxon>Actinomycetota</taxon>
        <taxon>Actinomycetes</taxon>
        <taxon>Streptosporangiales</taxon>
        <taxon>Streptosporangiaceae</taxon>
        <taxon>Nonomuraea</taxon>
    </lineage>
</organism>
<dbReference type="PANTHER" id="PTHR48095">
    <property type="entry name" value="PYRUVATE CARBOXYLASE SUBUNIT A"/>
    <property type="match status" value="1"/>
</dbReference>
<keyword evidence="3" id="KW-0436">Ligase</keyword>
<dbReference type="GO" id="GO:0005524">
    <property type="term" value="F:ATP binding"/>
    <property type="evidence" value="ECO:0007669"/>
    <property type="project" value="UniProtKB-UniRule"/>
</dbReference>
<proteinExistence type="predicted"/>
<dbReference type="EMBL" id="PVNG01000010">
    <property type="protein sequence ID" value="PRX63778.1"/>
    <property type="molecule type" value="Genomic_DNA"/>
</dbReference>
<evidence type="ECO:0000256" key="4">
    <source>
        <dbReference type="ARBA" id="ARBA00022741"/>
    </source>
</evidence>
<dbReference type="SUPFAM" id="SSF56059">
    <property type="entry name" value="Glutathione synthetase ATP-binding domain-like"/>
    <property type="match status" value="1"/>
</dbReference>
<evidence type="ECO:0000256" key="7">
    <source>
        <dbReference type="ARBA" id="ARBA00048600"/>
    </source>
</evidence>
<reference evidence="11 12" key="1">
    <citation type="submission" date="2018-03" db="EMBL/GenBank/DDBJ databases">
        <title>Genomic Encyclopedia of Type Strains, Phase III (KMG-III): the genomes of soil and plant-associated and newly described type strains.</title>
        <authorList>
            <person name="Whitman W."/>
        </authorList>
    </citation>
    <scope>NUCLEOTIDE SEQUENCE [LARGE SCALE GENOMIC DNA]</scope>
    <source>
        <strain evidence="11 12">CGMCC 4.7104</strain>
    </source>
</reference>
<dbReference type="InterPro" id="IPR051602">
    <property type="entry name" value="ACC_Biotin_Carboxylase"/>
</dbReference>
<protein>
    <recommendedName>
        <fullName evidence="2">biotin carboxylase</fullName>
        <ecNumber evidence="2">6.3.4.14</ecNumber>
    </recommendedName>
</protein>
<keyword evidence="6" id="KW-0092">Biotin</keyword>
<dbReference type="PROSITE" id="PS50979">
    <property type="entry name" value="BC"/>
    <property type="match status" value="1"/>
</dbReference>
<evidence type="ECO:0000256" key="2">
    <source>
        <dbReference type="ARBA" id="ARBA00013263"/>
    </source>
</evidence>
<comment type="function">
    <text evidence="1">This protein is a component of the acetyl coenzyme A carboxylase complex; first, biotin carboxylase catalyzes the carboxylation of the carrier protein and then the transcarboxylase transfers the carboxyl group to form malonyl-CoA.</text>
</comment>
<dbReference type="AlphaFoldDB" id="A0A2T0MXE9"/>
<dbReference type="Pfam" id="PF02785">
    <property type="entry name" value="Biotin_carb_C"/>
    <property type="match status" value="1"/>
</dbReference>
<dbReference type="Pfam" id="PF02786">
    <property type="entry name" value="CPSase_L_D2"/>
    <property type="match status" value="1"/>
</dbReference>
<dbReference type="RefSeq" id="WP_106243256.1">
    <property type="nucleotide sequence ID" value="NZ_JBFAIB010000001.1"/>
</dbReference>
<dbReference type="InterPro" id="IPR005482">
    <property type="entry name" value="Biotin_COase_C"/>
</dbReference>
<evidence type="ECO:0000256" key="6">
    <source>
        <dbReference type="ARBA" id="ARBA00023267"/>
    </source>
</evidence>
<feature type="domain" description="Biotin carboxylation" evidence="10">
    <location>
        <begin position="1"/>
        <end position="447"/>
    </location>
</feature>
<comment type="caution">
    <text evidence="11">The sequence shown here is derived from an EMBL/GenBank/DDBJ whole genome shotgun (WGS) entry which is preliminary data.</text>
</comment>
<keyword evidence="4 8" id="KW-0547">Nucleotide-binding</keyword>